<evidence type="ECO:0000313" key="5">
    <source>
        <dbReference type="EMBL" id="AKQ43304.2"/>
    </source>
</evidence>
<keyword evidence="6" id="KW-1185">Reference proteome</keyword>
<dbReference type="SUPFAM" id="SSF53822">
    <property type="entry name" value="Periplasmic binding protein-like I"/>
    <property type="match status" value="1"/>
</dbReference>
<dbReference type="PANTHER" id="PTHR30146:SF120">
    <property type="entry name" value="ALANINE RACEMASE"/>
    <property type="match status" value="1"/>
</dbReference>
<dbReference type="InterPro" id="IPR010982">
    <property type="entry name" value="Lambda_DNA-bd_dom_sf"/>
</dbReference>
<dbReference type="SMART" id="SM00354">
    <property type="entry name" value="HTH_LACI"/>
    <property type="match status" value="1"/>
</dbReference>
<keyword evidence="3" id="KW-0804">Transcription</keyword>
<evidence type="ECO:0000313" key="6">
    <source>
        <dbReference type="Proteomes" id="UP000059113"/>
    </source>
</evidence>
<dbReference type="InterPro" id="IPR028082">
    <property type="entry name" value="Peripla_BP_I"/>
</dbReference>
<evidence type="ECO:0000256" key="3">
    <source>
        <dbReference type="ARBA" id="ARBA00023163"/>
    </source>
</evidence>
<proteinExistence type="predicted"/>
<sequence length="345" mass="37872">MIKDITPAYRVTSFEVAERAGVNQSTVSRALSGDSSITERTREKVRAAADELGYRVDSRAARLRSGKTRTIAIVVITRPGVGATEINPFHYNLLGSTCAAISEMGYQALVSFQSEPGHFDGDFIETRQADGIVLLGTSTNDLAWEYHRAILGRPHVASWGSPYLDHQRVDSDNRQGAHMAVERLLQAGHRNIVYIGDTRTSQNQFRERYVSYDEKMRERNLESSPPIFVDAETRLEQGRLSAASLIASSRPFDGIFCSCDAMALGVLEALRDHGINVPDEVGVIGFDGLGGGVYSNPPLTTIEPDFRLAGVLLAEAALGQREAQDRRRAPVKLVERASVRPVEQS</sequence>
<reference evidence="5 6" key="1">
    <citation type="journal article" date="2015" name="Int. J. Syst. Evol. Microbiol.">
        <title>Erythrobacter atlanticus sp. nov., a bacterium from ocean sediment able to degrade polycyclic aromatic hydrocarbons.</title>
        <authorList>
            <person name="Zhuang L."/>
            <person name="Liu Y."/>
            <person name="Wang L."/>
            <person name="Wang W."/>
            <person name="Shao Z."/>
        </authorList>
    </citation>
    <scope>NUCLEOTIDE SEQUENCE [LARGE SCALE GENOMIC DNA]</scope>
    <source>
        <strain evidence="6">s21-N3</strain>
    </source>
</reference>
<keyword evidence="2" id="KW-0238">DNA-binding</keyword>
<dbReference type="Pfam" id="PF00356">
    <property type="entry name" value="LacI"/>
    <property type="match status" value="1"/>
</dbReference>
<dbReference type="AlphaFoldDB" id="A0A0H4VJX6"/>
<dbReference type="Pfam" id="PF13377">
    <property type="entry name" value="Peripla_BP_3"/>
    <property type="match status" value="1"/>
</dbReference>
<name>A0A0H4VJX6_9SPHN</name>
<dbReference type="GO" id="GO:0003700">
    <property type="term" value="F:DNA-binding transcription factor activity"/>
    <property type="evidence" value="ECO:0007669"/>
    <property type="project" value="TreeGrafter"/>
</dbReference>
<dbReference type="KEGG" id="ery:CP97_08370"/>
<dbReference type="PROSITE" id="PS50932">
    <property type="entry name" value="HTH_LACI_2"/>
    <property type="match status" value="1"/>
</dbReference>
<dbReference type="InterPro" id="IPR000843">
    <property type="entry name" value="HTH_LacI"/>
</dbReference>
<evidence type="ECO:0000256" key="2">
    <source>
        <dbReference type="ARBA" id="ARBA00023125"/>
    </source>
</evidence>
<accession>A0A0H4VJX6</accession>
<dbReference type="SUPFAM" id="SSF47413">
    <property type="entry name" value="lambda repressor-like DNA-binding domains"/>
    <property type="match status" value="1"/>
</dbReference>
<feature type="domain" description="HTH lacI-type" evidence="4">
    <location>
        <begin position="11"/>
        <end position="65"/>
    </location>
</feature>
<reference evidence="6" key="2">
    <citation type="submission" date="2015-04" db="EMBL/GenBank/DDBJ databases">
        <title>The complete genome sequence of Erythrobacter sp. s21-N3.</title>
        <authorList>
            <person name="Zhuang L."/>
            <person name="Liu Y."/>
            <person name="Shao Z."/>
        </authorList>
    </citation>
    <scope>NUCLEOTIDE SEQUENCE [LARGE SCALE GENOMIC DNA]</scope>
    <source>
        <strain evidence="6">s21-N3</strain>
    </source>
</reference>
<dbReference type="Proteomes" id="UP000059113">
    <property type="component" value="Chromosome"/>
</dbReference>
<gene>
    <name evidence="5" type="ORF">CP97_08370</name>
</gene>
<dbReference type="Gene3D" id="1.10.260.40">
    <property type="entry name" value="lambda repressor-like DNA-binding domains"/>
    <property type="match status" value="1"/>
</dbReference>
<dbReference type="GO" id="GO:0000976">
    <property type="term" value="F:transcription cis-regulatory region binding"/>
    <property type="evidence" value="ECO:0007669"/>
    <property type="project" value="TreeGrafter"/>
</dbReference>
<organism evidence="5 6">
    <name type="scientific">Aurantiacibacter atlanticus</name>
    <dbReference type="NCBI Taxonomy" id="1648404"/>
    <lineage>
        <taxon>Bacteria</taxon>
        <taxon>Pseudomonadati</taxon>
        <taxon>Pseudomonadota</taxon>
        <taxon>Alphaproteobacteria</taxon>
        <taxon>Sphingomonadales</taxon>
        <taxon>Erythrobacteraceae</taxon>
        <taxon>Aurantiacibacter</taxon>
    </lineage>
</organism>
<dbReference type="PANTHER" id="PTHR30146">
    <property type="entry name" value="LACI-RELATED TRANSCRIPTIONAL REPRESSOR"/>
    <property type="match status" value="1"/>
</dbReference>
<keyword evidence="1" id="KW-0805">Transcription regulation</keyword>
<dbReference type="InterPro" id="IPR046335">
    <property type="entry name" value="LacI/GalR-like_sensor"/>
</dbReference>
<evidence type="ECO:0000259" key="4">
    <source>
        <dbReference type="PROSITE" id="PS50932"/>
    </source>
</evidence>
<protein>
    <submittedName>
        <fullName evidence="5">Maltose transport protein repressor</fullName>
    </submittedName>
</protein>
<evidence type="ECO:0000256" key="1">
    <source>
        <dbReference type="ARBA" id="ARBA00023015"/>
    </source>
</evidence>
<dbReference type="RefSeq" id="WP_048885549.1">
    <property type="nucleotide sequence ID" value="NZ_CP011310.1"/>
</dbReference>
<dbReference type="STRING" id="1648404.CP97_08370"/>
<dbReference type="OrthoDB" id="8433438at2"/>
<dbReference type="CDD" id="cd01392">
    <property type="entry name" value="HTH_LacI"/>
    <property type="match status" value="1"/>
</dbReference>
<dbReference type="Gene3D" id="3.40.50.2300">
    <property type="match status" value="2"/>
</dbReference>
<dbReference type="EMBL" id="CP011310">
    <property type="protein sequence ID" value="AKQ43304.2"/>
    <property type="molecule type" value="Genomic_DNA"/>
</dbReference>